<accession>A0A2P6MX16</accession>
<dbReference type="InterPro" id="IPR050369">
    <property type="entry name" value="RBOH/FRE"/>
</dbReference>
<evidence type="ECO:0000313" key="10">
    <source>
        <dbReference type="Proteomes" id="UP000241769"/>
    </source>
</evidence>
<feature type="domain" description="FAD-binding FR-type" evidence="8">
    <location>
        <begin position="361"/>
        <end position="473"/>
    </location>
</feature>
<keyword evidence="2 7" id="KW-0812">Transmembrane</keyword>
<dbReference type="PROSITE" id="PS51384">
    <property type="entry name" value="FAD_FR"/>
    <property type="match status" value="1"/>
</dbReference>
<evidence type="ECO:0000256" key="5">
    <source>
        <dbReference type="ARBA" id="ARBA00023136"/>
    </source>
</evidence>
<dbReference type="GO" id="GO:0043020">
    <property type="term" value="C:NADPH oxidase complex"/>
    <property type="evidence" value="ECO:0007669"/>
    <property type="project" value="TreeGrafter"/>
</dbReference>
<dbReference type="FunCoup" id="A0A2P6MX16">
    <property type="interactions" value="54"/>
</dbReference>
<dbReference type="SUPFAM" id="SSF52343">
    <property type="entry name" value="Ferredoxin reductase-like, C-terminal NADP-linked domain"/>
    <property type="match status" value="1"/>
</dbReference>
<comment type="subcellular location">
    <subcellularLocation>
        <location evidence="1">Membrane</location>
        <topology evidence="1">Multi-pass membrane protein</topology>
    </subcellularLocation>
</comment>
<dbReference type="CDD" id="cd22249">
    <property type="entry name" value="UDM1_RNF168_RNF169-like"/>
    <property type="match status" value="1"/>
</dbReference>
<protein>
    <submittedName>
        <fullName evidence="9">Superoxide-generating NADPH oxidase flavocytochrome</fullName>
    </submittedName>
</protein>
<evidence type="ECO:0000256" key="7">
    <source>
        <dbReference type="SAM" id="Phobius"/>
    </source>
</evidence>
<evidence type="ECO:0000256" key="6">
    <source>
        <dbReference type="SAM" id="MobiDB-lite"/>
    </source>
</evidence>
<feature type="transmembrane region" description="Helical" evidence="7">
    <location>
        <begin position="237"/>
        <end position="258"/>
    </location>
</feature>
<keyword evidence="10" id="KW-1185">Reference proteome</keyword>
<evidence type="ECO:0000259" key="8">
    <source>
        <dbReference type="PROSITE" id="PS51384"/>
    </source>
</evidence>
<dbReference type="Pfam" id="PF08030">
    <property type="entry name" value="NAD_binding_6"/>
    <property type="match status" value="1"/>
</dbReference>
<dbReference type="SFLD" id="SFLDG01168">
    <property type="entry name" value="Ferric_reductase_subgroup_(FRE"/>
    <property type="match status" value="1"/>
</dbReference>
<dbReference type="Proteomes" id="UP000241769">
    <property type="component" value="Unassembled WGS sequence"/>
</dbReference>
<evidence type="ECO:0000256" key="1">
    <source>
        <dbReference type="ARBA" id="ARBA00004141"/>
    </source>
</evidence>
<dbReference type="PANTHER" id="PTHR11972">
    <property type="entry name" value="NADPH OXIDASE"/>
    <property type="match status" value="1"/>
</dbReference>
<dbReference type="SUPFAM" id="SSF63380">
    <property type="entry name" value="Riboflavin synthase domain-like"/>
    <property type="match status" value="1"/>
</dbReference>
<name>A0A2P6MX16_9EUKA</name>
<dbReference type="InterPro" id="IPR013130">
    <property type="entry name" value="Fe3_Rdtase_TM_dom"/>
</dbReference>
<dbReference type="Pfam" id="PF01794">
    <property type="entry name" value="Ferric_reduct"/>
    <property type="match status" value="1"/>
</dbReference>
<gene>
    <name evidence="9" type="ORF">PROFUN_07771</name>
</gene>
<dbReference type="Pfam" id="PF08022">
    <property type="entry name" value="FAD_binding_8"/>
    <property type="match status" value="1"/>
</dbReference>
<feature type="transmembrane region" description="Helical" evidence="7">
    <location>
        <begin position="153"/>
        <end position="173"/>
    </location>
</feature>
<dbReference type="InterPro" id="IPR017938">
    <property type="entry name" value="Riboflavin_synthase-like_b-brl"/>
</dbReference>
<feature type="region of interest" description="Disordered" evidence="6">
    <location>
        <begin position="110"/>
        <end position="130"/>
    </location>
</feature>
<feature type="transmembrane region" description="Helical" evidence="7">
    <location>
        <begin position="193"/>
        <end position="217"/>
    </location>
</feature>
<dbReference type="AlphaFoldDB" id="A0A2P6MX16"/>
<dbReference type="InParanoid" id="A0A2P6MX16"/>
<dbReference type="InterPro" id="IPR013112">
    <property type="entry name" value="FAD-bd_8"/>
</dbReference>
<reference evidence="9 10" key="1">
    <citation type="journal article" date="2018" name="Genome Biol. Evol.">
        <title>Multiple Roots of Fruiting Body Formation in Amoebozoa.</title>
        <authorList>
            <person name="Hillmann F."/>
            <person name="Forbes G."/>
            <person name="Novohradska S."/>
            <person name="Ferling I."/>
            <person name="Riege K."/>
            <person name="Groth M."/>
            <person name="Westermann M."/>
            <person name="Marz M."/>
            <person name="Spaller T."/>
            <person name="Winckler T."/>
            <person name="Schaap P."/>
            <person name="Glockner G."/>
        </authorList>
    </citation>
    <scope>NUCLEOTIDE SEQUENCE [LARGE SCALE GENOMIC DNA]</scope>
    <source>
        <strain evidence="9 10">Jena</strain>
    </source>
</reference>
<dbReference type="CDD" id="cd06186">
    <property type="entry name" value="NOX_Duox_like_FAD_NADP"/>
    <property type="match status" value="1"/>
</dbReference>
<dbReference type="InterPro" id="IPR039261">
    <property type="entry name" value="FNR_nucleotide-bd"/>
</dbReference>
<keyword evidence="4" id="KW-0560">Oxidoreductase</keyword>
<dbReference type="PANTHER" id="PTHR11972:SF153">
    <property type="entry name" value="SUPEROXIDE-GENERATING NADPH OXIDASE HEAVY CHAIN SUBUNIT A"/>
    <property type="match status" value="1"/>
</dbReference>
<evidence type="ECO:0000256" key="4">
    <source>
        <dbReference type="ARBA" id="ARBA00023002"/>
    </source>
</evidence>
<dbReference type="InterPro" id="IPR013121">
    <property type="entry name" value="Fe_red_NAD-bd_6"/>
</dbReference>
<dbReference type="SFLD" id="SFLDS00052">
    <property type="entry name" value="Ferric_Reductase_Domain"/>
    <property type="match status" value="1"/>
</dbReference>
<proteinExistence type="predicted"/>
<feature type="transmembrane region" description="Helical" evidence="7">
    <location>
        <begin position="285"/>
        <end position="308"/>
    </location>
</feature>
<dbReference type="SFLD" id="SFLDG01169">
    <property type="entry name" value="NADPH_oxidase_subgroup_(NOX)"/>
    <property type="match status" value="1"/>
</dbReference>
<organism evidence="9 10">
    <name type="scientific">Planoprotostelium fungivorum</name>
    <dbReference type="NCBI Taxonomy" id="1890364"/>
    <lineage>
        <taxon>Eukaryota</taxon>
        <taxon>Amoebozoa</taxon>
        <taxon>Evosea</taxon>
        <taxon>Variosea</taxon>
        <taxon>Cavosteliida</taxon>
        <taxon>Cavosteliaceae</taxon>
        <taxon>Planoprotostelium</taxon>
    </lineage>
</organism>
<dbReference type="EMBL" id="MDYQ01000337">
    <property type="protein sequence ID" value="PRP76249.1"/>
    <property type="molecule type" value="Genomic_DNA"/>
</dbReference>
<feature type="transmembrane region" description="Helical" evidence="7">
    <location>
        <begin position="14"/>
        <end position="31"/>
    </location>
</feature>
<comment type="caution">
    <text evidence="9">The sequence shown here is derived from an EMBL/GenBank/DDBJ whole genome shotgun (WGS) entry which is preliminary data.</text>
</comment>
<evidence type="ECO:0000256" key="2">
    <source>
        <dbReference type="ARBA" id="ARBA00022692"/>
    </source>
</evidence>
<dbReference type="InterPro" id="IPR017927">
    <property type="entry name" value="FAD-bd_FR_type"/>
</dbReference>
<evidence type="ECO:0000256" key="3">
    <source>
        <dbReference type="ARBA" id="ARBA00022989"/>
    </source>
</evidence>
<dbReference type="OrthoDB" id="167398at2759"/>
<keyword evidence="3 7" id="KW-1133">Transmembrane helix</keyword>
<feature type="transmembrane region" description="Helical" evidence="7">
    <location>
        <begin position="320"/>
        <end position="342"/>
    </location>
</feature>
<dbReference type="GO" id="GO:0042554">
    <property type="term" value="P:superoxide anion generation"/>
    <property type="evidence" value="ECO:0007669"/>
    <property type="project" value="TreeGrafter"/>
</dbReference>
<dbReference type="Gene3D" id="2.40.30.10">
    <property type="entry name" value="Translation factors"/>
    <property type="match status" value="1"/>
</dbReference>
<dbReference type="Gene3D" id="3.40.50.80">
    <property type="entry name" value="Nucleotide-binding domain of ferredoxin-NADP reductase (FNR) module"/>
    <property type="match status" value="1"/>
</dbReference>
<keyword evidence="5 7" id="KW-0472">Membrane</keyword>
<sequence length="651" mass="74382">MTDISPQNTAISSTWSWVGLFAVGAGSLYYVRRGYEAKRVEQEREYYEKEAAEREAIIRRSRERWEKKQKMQVADQRAEEQKQKSALACIMYPNDGTEALAMPVGSSYGSTAQEQQRQRGQSLTKTQPPKQKSLWKRFRLAASDYFVNDGPKIVFIILWVLATIASNPSQIIIWRDLRRVIRIMSVGGPLARGSAACIKLNSALLLLTMLRNIISLLRATFLNRFLPLDKSIVFHRYLGWATAFWTAVHVSSHFHNFYNISTYTGDPKDLISIGMPVPAPDTWTLSFTTIAGSTGHVVLLCMILMYTTAVKVVRGPMFNLFWYIHHLFIVFIIVTCFHGFAANLEQPSFWMWVVGPAALYVVERLIRFIRGQQETILQIAVGHPSKVIELQLRKSTFNYKPGQYLFLNCPYIAGQEWHPFTITSAPEESHVSVHVRVAGDWTGDLWNFLNPEKKLGVVQENLLTAPNGGPIFRIDGPFGAASEEVFKFKTVMLVAGGIGITPFVSILKSIRYRLESGKGKKIERVSLYWISRDRNAFEWCNDVLAALEEENINQFLSINIFLTEQMNKDEIKNVMFSNSATDQFTGLRALTLFGRPNWKAIFEEKSREHNGSEVGVFFCGPNVLSKQLYKFCRRYTDSTTRTRFKFHKENF</sequence>
<evidence type="ECO:0000313" key="9">
    <source>
        <dbReference type="EMBL" id="PRP76249.1"/>
    </source>
</evidence>
<dbReference type="GO" id="GO:0006952">
    <property type="term" value="P:defense response"/>
    <property type="evidence" value="ECO:0007669"/>
    <property type="project" value="TreeGrafter"/>
</dbReference>
<dbReference type="STRING" id="1890364.A0A2P6MX16"/>
<dbReference type="GO" id="GO:0016175">
    <property type="term" value="F:superoxide-generating NAD(P)H oxidase activity"/>
    <property type="evidence" value="ECO:0007669"/>
    <property type="project" value="TreeGrafter"/>
</dbReference>